<dbReference type="Gene3D" id="2.40.420.20">
    <property type="match status" value="1"/>
</dbReference>
<feature type="chain" id="PRO_5003618861" evidence="3">
    <location>
        <begin position="20"/>
        <end position="361"/>
    </location>
</feature>
<dbReference type="GO" id="GO:1990281">
    <property type="term" value="C:efflux pump complex"/>
    <property type="evidence" value="ECO:0007669"/>
    <property type="project" value="TreeGrafter"/>
</dbReference>
<dbReference type="Gene3D" id="2.40.50.100">
    <property type="match status" value="1"/>
</dbReference>
<feature type="signal peptide" evidence="3">
    <location>
        <begin position="1"/>
        <end position="19"/>
    </location>
</feature>
<dbReference type="SUPFAM" id="SSF111369">
    <property type="entry name" value="HlyD-like secretion proteins"/>
    <property type="match status" value="1"/>
</dbReference>
<evidence type="ECO:0000313" key="4">
    <source>
        <dbReference type="EMBL" id="AFD29073.1"/>
    </source>
</evidence>
<dbReference type="GO" id="GO:0015562">
    <property type="term" value="F:efflux transmembrane transporter activity"/>
    <property type="evidence" value="ECO:0007669"/>
    <property type="project" value="TreeGrafter"/>
</dbReference>
<dbReference type="PROSITE" id="PS51257">
    <property type="entry name" value="PROKAR_LIPOPROTEIN"/>
    <property type="match status" value="1"/>
</dbReference>
<evidence type="ECO:0000256" key="2">
    <source>
        <dbReference type="SAM" id="Coils"/>
    </source>
</evidence>
<keyword evidence="3" id="KW-0732">Signal</keyword>
<protein>
    <submittedName>
        <fullName evidence="4">Uncharacterized protein</fullName>
    </submittedName>
</protein>
<dbReference type="Gene3D" id="1.10.287.470">
    <property type="entry name" value="Helix hairpin bin"/>
    <property type="match status" value="1"/>
</dbReference>
<dbReference type="NCBIfam" id="TIGR01730">
    <property type="entry name" value="RND_mfp"/>
    <property type="match status" value="1"/>
</dbReference>
<proteinExistence type="inferred from homology"/>
<dbReference type="PANTHER" id="PTHR30469">
    <property type="entry name" value="MULTIDRUG RESISTANCE PROTEIN MDTA"/>
    <property type="match status" value="1"/>
</dbReference>
<comment type="similarity">
    <text evidence="1">Belongs to the membrane fusion protein (MFP) (TC 8.A.1) family.</text>
</comment>
<feature type="coiled-coil region" evidence="2">
    <location>
        <begin position="96"/>
        <end position="161"/>
    </location>
</feature>
<dbReference type="AlphaFoldDB" id="H9CJH8"/>
<accession>H9CJH8</accession>
<dbReference type="PANTHER" id="PTHR30469:SF11">
    <property type="entry name" value="BLL4320 PROTEIN"/>
    <property type="match status" value="1"/>
</dbReference>
<name>H9CJH8_VIBCL</name>
<dbReference type="InterPro" id="IPR006143">
    <property type="entry name" value="RND_pump_MFP"/>
</dbReference>
<keyword evidence="2" id="KW-0175">Coiled coil</keyword>
<organism evidence="4">
    <name type="scientific">Vibrio cholerae O37</name>
    <dbReference type="NCBI Taxonomy" id="185332"/>
    <lineage>
        <taxon>Bacteria</taxon>
        <taxon>Pseudomonadati</taxon>
        <taxon>Pseudomonadota</taxon>
        <taxon>Gammaproteobacteria</taxon>
        <taxon>Vibrionales</taxon>
        <taxon>Vibrionaceae</taxon>
        <taxon>Vibrio</taxon>
    </lineage>
</organism>
<dbReference type="EMBL" id="JQ345361">
    <property type="protein sequence ID" value="AFD29073.1"/>
    <property type="molecule type" value="Genomic_DNA"/>
</dbReference>
<reference evidence="4" key="1">
    <citation type="journal article" date="2012" name="FEBS Lett.">
        <title>Genomic analysis of ICEVchBan8: An atypical genetic element in Vibrio cholerae.</title>
        <authorList>
            <person name="Taviani E."/>
            <person name="Spagnoletti M."/>
            <person name="Ceccarelli D."/>
            <person name="Haley B.J."/>
            <person name="Hasan N.A."/>
            <person name="Chen A."/>
            <person name="Colombo M.M."/>
            <person name="Huq A."/>
            <person name="Colwell R.R."/>
        </authorList>
    </citation>
    <scope>NUCLEOTIDE SEQUENCE</scope>
    <source>
        <strain evidence="4">MZ03</strain>
    </source>
</reference>
<dbReference type="Gene3D" id="2.40.30.170">
    <property type="match status" value="1"/>
</dbReference>
<evidence type="ECO:0000256" key="1">
    <source>
        <dbReference type="ARBA" id="ARBA00009477"/>
    </source>
</evidence>
<sequence>MFKNRYCIAIIISIPFLIACDSHTLTNNSEAICIDRVNTINVEYLPTYQVKRKFSGTIQSAQNAKLGFEFGGKVDAIYVSEGESVTEGQPLIKLDTRLLHNETKQLQAQLEQVKAQLELVSSNLRRQKKLMHNGFSSKAEIDALISDHKRLSANIQQINESLISNKLRIEKSTLLAPYNGKIGERFVSIGDITNAGSPVLSLLSEENKEARIGVPLEYIDHIKKNSTRDILIANRVHKANLVSTGTFLNKYTRTVELRYHIPDQESLVDGQLVYLDIYIDIFQDGFWVPLSALTEGIKGSWSVYAIINNDNKNVISRRAVQIHYTDGKNAFISGEFKNGEKIVSSGVHSIVPGQQVKIVEE</sequence>
<evidence type="ECO:0000256" key="3">
    <source>
        <dbReference type="SAM" id="SignalP"/>
    </source>
</evidence>